<keyword evidence="3" id="KW-1185">Reference proteome</keyword>
<dbReference type="AlphaFoldDB" id="W7YL76"/>
<dbReference type="OrthoDB" id="9796465at2"/>
<dbReference type="PIRSF" id="PIRSF006593">
    <property type="entry name" value="UCP006593"/>
    <property type="match status" value="1"/>
</dbReference>
<protein>
    <recommendedName>
        <fullName evidence="1">Damage-control phosphatase ARMT1-like metal-binding domain-containing protein</fullName>
    </recommendedName>
</protein>
<comment type="caution">
    <text evidence="2">The sequence shown here is derived from an EMBL/GenBank/DDBJ whole genome shotgun (WGS) entry which is preliminary data.</text>
</comment>
<dbReference type="InterPro" id="IPR014444">
    <property type="entry name" value="PH1575-like"/>
</dbReference>
<reference evidence="2 3" key="1">
    <citation type="journal article" date="2014" name="Genome Announc.">
        <title>Draft Genome Sequence of Cytophaga fermentans JCM 21142T, a Facultative Anaerobe Isolated from Marine Mud.</title>
        <authorList>
            <person name="Starns D."/>
            <person name="Oshima K."/>
            <person name="Suda W."/>
            <person name="Iino T."/>
            <person name="Yuki M."/>
            <person name="Inoue J."/>
            <person name="Kitamura K."/>
            <person name="Iida T."/>
            <person name="Darby A."/>
            <person name="Hattori M."/>
            <person name="Ohkuma M."/>
        </authorList>
    </citation>
    <scope>NUCLEOTIDE SEQUENCE [LARGE SCALE GENOMIC DNA]</scope>
    <source>
        <strain evidence="2 3">JCM 21142</strain>
    </source>
</reference>
<proteinExistence type="predicted"/>
<dbReference type="Gene3D" id="1.10.285.20">
    <property type="entry name" value="Uncharacterised protein PF01937, DUF89, domain 2"/>
    <property type="match status" value="1"/>
</dbReference>
<sequence>MDALCSQCHLKSVNKLIAKFKPSREIAKKIQEEARNVLSAQGHLPNPYVATYMQRLVKGMMQVDNLYSEEKQRANEVLLSNYKYWKDYVLNSENPFFTAVQLALAGNVIDYGADTVPEDINRGVKELTKKNLSKQAVLQLEHDITKAKKILYLGDNAGEIVFDKLLIEIMHHPHVTYVVRGESVINDVTMEDVAQTGIDQVCRVISNGYDAPSTLYECCSSEFKKAYDSADLIISKGQGNFEGLMHAKHSHLYFLLMAKCKPIAQMLHVAKGDLVIKKYR</sequence>
<name>W7YL76_9BACT</name>
<dbReference type="EMBL" id="BAMD01000078">
    <property type="protein sequence ID" value="GAF05301.1"/>
    <property type="molecule type" value="Genomic_DNA"/>
</dbReference>
<dbReference type="InterPro" id="IPR036075">
    <property type="entry name" value="ARMT-1-like_metal-bd_sf"/>
</dbReference>
<dbReference type="STRING" id="869213.GCA_000517085_02106"/>
<feature type="domain" description="Damage-control phosphatase ARMT1-like metal-binding" evidence="1">
    <location>
        <begin position="4"/>
        <end position="275"/>
    </location>
</feature>
<dbReference type="eggNOG" id="COG1578">
    <property type="taxonomic scope" value="Bacteria"/>
</dbReference>
<evidence type="ECO:0000259" key="1">
    <source>
        <dbReference type="Pfam" id="PF01937"/>
    </source>
</evidence>
<accession>W7YL76</accession>
<gene>
    <name evidence="2" type="ORF">JCM21142_104030</name>
</gene>
<evidence type="ECO:0000313" key="3">
    <source>
        <dbReference type="Proteomes" id="UP000019402"/>
    </source>
</evidence>
<evidence type="ECO:0000313" key="2">
    <source>
        <dbReference type="EMBL" id="GAF05301.1"/>
    </source>
</evidence>
<dbReference type="Gene3D" id="3.40.50.10880">
    <property type="entry name" value="Uncharacterised protein PF01937, DUF89, domain 3"/>
    <property type="match status" value="1"/>
</dbReference>
<dbReference type="Proteomes" id="UP000019402">
    <property type="component" value="Unassembled WGS sequence"/>
</dbReference>
<organism evidence="2 3">
    <name type="scientific">Saccharicrinis fermentans DSM 9555 = JCM 21142</name>
    <dbReference type="NCBI Taxonomy" id="869213"/>
    <lineage>
        <taxon>Bacteria</taxon>
        <taxon>Pseudomonadati</taxon>
        <taxon>Bacteroidota</taxon>
        <taxon>Bacteroidia</taxon>
        <taxon>Marinilabiliales</taxon>
        <taxon>Marinilabiliaceae</taxon>
        <taxon>Saccharicrinis</taxon>
    </lineage>
</organism>
<dbReference type="Pfam" id="PF01937">
    <property type="entry name" value="ARMT1-like_dom"/>
    <property type="match status" value="1"/>
</dbReference>
<dbReference type="InterPro" id="IPR002791">
    <property type="entry name" value="ARMT1-like_metal-bd"/>
</dbReference>
<dbReference type="RefSeq" id="WP_027471769.1">
    <property type="nucleotide sequence ID" value="NZ_BAMD01000078.1"/>
</dbReference>
<dbReference type="SUPFAM" id="SSF111321">
    <property type="entry name" value="AF1104-like"/>
    <property type="match status" value="1"/>
</dbReference>